<feature type="compositionally biased region" description="Low complexity" evidence="1">
    <location>
        <begin position="62"/>
        <end position="81"/>
    </location>
</feature>
<sequence>MFKRLLARLFGRKPKTVQNKVTITTSLRNHDDIVRALSSRPTGKATGHRHSSATISRRNDSSDPLNPLNPLSPNSQIYHSSGDSHHRSSGHDSGGYDGGSCDSSSSSSGGCD</sequence>
<evidence type="ECO:0000313" key="3">
    <source>
        <dbReference type="Proteomes" id="UP000002374"/>
    </source>
</evidence>
<protein>
    <submittedName>
        <fullName evidence="2">Uncharacterized protein</fullName>
    </submittedName>
</protein>
<reference evidence="2 3" key="1">
    <citation type="journal article" date="2011" name="Vet. Microbiol.">
        <title>Complete genome sequence of vB_EcoM_ECO1230-10: a coliphage with therapeutic potential for bovine metritis.</title>
        <authorList>
            <person name="Santos T.M."/>
            <person name="Bicalho R.C."/>
        </authorList>
    </citation>
    <scope>NUCLEOTIDE SEQUENCE [LARGE SCALE GENOMIC DNA]</scope>
</reference>
<dbReference type="GeneID" id="26042277"/>
<feature type="region of interest" description="Disordered" evidence="1">
    <location>
        <begin position="37"/>
        <end position="112"/>
    </location>
</feature>
<feature type="compositionally biased region" description="Low complexity" evidence="1">
    <location>
        <begin position="99"/>
        <end position="112"/>
    </location>
</feature>
<dbReference type="KEGG" id="vg:26042277"/>
<dbReference type="Proteomes" id="UP000002374">
    <property type="component" value="Segment"/>
</dbReference>
<keyword evidence="3" id="KW-1185">Reference proteome</keyword>
<accession>D5LH13</accession>
<evidence type="ECO:0000313" key="2">
    <source>
        <dbReference type="EMBL" id="ADE87944.1"/>
    </source>
</evidence>
<evidence type="ECO:0000256" key="1">
    <source>
        <dbReference type="SAM" id="MobiDB-lite"/>
    </source>
</evidence>
<dbReference type="EMBL" id="GU903191">
    <property type="protein sequence ID" value="ADE87944.1"/>
    <property type="molecule type" value="Genomic_DNA"/>
</dbReference>
<name>D5LH13_9CAUD</name>
<organism evidence="2 3">
    <name type="scientific">Escherichia phage vB_EcoM_ECO1230-10</name>
    <dbReference type="NCBI Taxonomy" id="669875"/>
    <lineage>
        <taxon>Viruses</taxon>
        <taxon>Duplodnaviria</taxon>
        <taxon>Heunggongvirae</taxon>
        <taxon>Uroviricota</taxon>
        <taxon>Caudoviricetes</taxon>
        <taxon>Iiscvirinae</taxon>
        <taxon>Jilinvirus</taxon>
        <taxon>Jilinvirus CVM10</taxon>
    </lineage>
</organism>
<proteinExistence type="predicted"/>
<dbReference type="RefSeq" id="YP_009168921.1">
    <property type="nucleotide sequence ID" value="NC_027995.1"/>
</dbReference>